<dbReference type="Gene3D" id="1.10.10.2120">
    <property type="match status" value="1"/>
</dbReference>
<evidence type="ECO:0000259" key="1">
    <source>
        <dbReference type="Pfam" id="PF03417"/>
    </source>
</evidence>
<dbReference type="Proteomes" id="UP000406256">
    <property type="component" value="Unassembled WGS sequence"/>
</dbReference>
<feature type="domain" description="Peptidase C45 hydrolase" evidence="1">
    <location>
        <begin position="145"/>
        <end position="371"/>
    </location>
</feature>
<dbReference type="EMBL" id="CABPSB010000018">
    <property type="protein sequence ID" value="VVE40901.1"/>
    <property type="molecule type" value="Genomic_DNA"/>
</dbReference>
<gene>
    <name evidence="2" type="ORF">PAN31108_04147</name>
</gene>
<dbReference type="InterPro" id="IPR005079">
    <property type="entry name" value="Peptidase_C45_hydrolase"/>
</dbReference>
<evidence type="ECO:0000313" key="2">
    <source>
        <dbReference type="EMBL" id="VVE40901.1"/>
    </source>
</evidence>
<evidence type="ECO:0000313" key="3">
    <source>
        <dbReference type="Proteomes" id="UP000406256"/>
    </source>
</evidence>
<dbReference type="Gene3D" id="3.60.60.10">
    <property type="entry name" value="Penicillin V Acylase, Chain A"/>
    <property type="match status" value="1"/>
</dbReference>
<sequence length="387" mass="43216">MKTRQIQDLTRQNTMNANEAFPLVDVSGGPFERGLAHGRQVPERVARSLALYRSQLDKRGVSHERQRALSARMMPIIEAFDATYLEEMRGIAEGADLAIEDIVLINCRTEMMYGHEEIGEARKALDDGCTGLIVMPPASATGRLMHAHNWDWRAECADTGIVLRMRRDDGPDLLVFTEAGTLGRHGINSAGLSLSGNFLTSERDYVNAGQADTPLALIRRRMLDSTSMADAMKALWSTRRYASNNLMLADARGEAVDLECAPDEIFWLTPEDDVLVHANHWMCPVARTKLRDLGLAKSPDSIYRQRRVTQALQDARRAHGKIDWHVVKAALADDFGAPVGVLRVPRKISFDSIAATVSTTLMDAAEGVLWIARKPYESREFVEYRLR</sequence>
<dbReference type="InterPro" id="IPR047794">
    <property type="entry name" value="C45_proenzyme-like"/>
</dbReference>
<name>A0A5E4XWN6_9BURK</name>
<reference evidence="2 3" key="1">
    <citation type="submission" date="2019-08" db="EMBL/GenBank/DDBJ databases">
        <authorList>
            <person name="Peeters C."/>
        </authorList>
    </citation>
    <scope>NUCLEOTIDE SEQUENCE [LARGE SCALE GENOMIC DNA]</scope>
    <source>
        <strain evidence="2 3">LMG 31108</strain>
    </source>
</reference>
<dbReference type="PANTHER" id="PTHR34180">
    <property type="entry name" value="PEPTIDASE C45"/>
    <property type="match status" value="1"/>
</dbReference>
<keyword evidence="3" id="KW-1185">Reference proteome</keyword>
<dbReference type="AlphaFoldDB" id="A0A5E4XWN6"/>
<dbReference type="Pfam" id="PF03417">
    <property type="entry name" value="AAT"/>
    <property type="match status" value="1"/>
</dbReference>
<protein>
    <submittedName>
        <fullName evidence="2">Peptidase C45</fullName>
    </submittedName>
</protein>
<accession>A0A5E4XWN6</accession>
<dbReference type="PANTHER" id="PTHR34180:SF1">
    <property type="entry name" value="BETA-ALANYL-DOPAMINE_CARCININE HYDROLASE"/>
    <property type="match status" value="1"/>
</dbReference>
<proteinExistence type="predicted"/>
<dbReference type="NCBIfam" id="NF040521">
    <property type="entry name" value="C45_proenzyme"/>
    <property type="match status" value="1"/>
</dbReference>
<organism evidence="2 3">
    <name type="scientific">Pandoraea anhela</name>
    <dbReference type="NCBI Taxonomy" id="2508295"/>
    <lineage>
        <taxon>Bacteria</taxon>
        <taxon>Pseudomonadati</taxon>
        <taxon>Pseudomonadota</taxon>
        <taxon>Betaproteobacteria</taxon>
        <taxon>Burkholderiales</taxon>
        <taxon>Burkholderiaceae</taxon>
        <taxon>Pandoraea</taxon>
    </lineage>
</organism>
<dbReference type="InterPro" id="IPR047801">
    <property type="entry name" value="Peptidase_C45"/>
</dbReference>